<dbReference type="InParanoid" id="I1BRW7"/>
<evidence type="ECO:0000313" key="3">
    <source>
        <dbReference type="Proteomes" id="UP000009138"/>
    </source>
</evidence>
<evidence type="ECO:0000313" key="2">
    <source>
        <dbReference type="EMBL" id="EIE78947.1"/>
    </source>
</evidence>
<dbReference type="EMBL" id="CH476733">
    <property type="protein sequence ID" value="EIE78947.1"/>
    <property type="molecule type" value="Genomic_DNA"/>
</dbReference>
<dbReference type="GeneID" id="93610623"/>
<keyword evidence="1" id="KW-1133">Transmembrane helix</keyword>
<evidence type="ECO:0000256" key="1">
    <source>
        <dbReference type="SAM" id="Phobius"/>
    </source>
</evidence>
<dbReference type="VEuPathDB" id="FungiDB:RO3G_03652"/>
<feature type="transmembrane region" description="Helical" evidence="1">
    <location>
        <begin position="12"/>
        <end position="29"/>
    </location>
</feature>
<protein>
    <submittedName>
        <fullName evidence="2">Uncharacterized protein</fullName>
    </submittedName>
</protein>
<sequence>MPVADMAPKIDVAFALVVGTVTIAEVPFFDQAIPRFKLM</sequence>
<organism evidence="2 3">
    <name type="scientific">Rhizopus delemar (strain RA 99-880 / ATCC MYA-4621 / FGSC 9543 / NRRL 43880)</name>
    <name type="common">Mucormycosis agent</name>
    <name type="synonym">Rhizopus arrhizus var. delemar</name>
    <dbReference type="NCBI Taxonomy" id="246409"/>
    <lineage>
        <taxon>Eukaryota</taxon>
        <taxon>Fungi</taxon>
        <taxon>Fungi incertae sedis</taxon>
        <taxon>Mucoromycota</taxon>
        <taxon>Mucoromycotina</taxon>
        <taxon>Mucoromycetes</taxon>
        <taxon>Mucorales</taxon>
        <taxon>Mucorineae</taxon>
        <taxon>Rhizopodaceae</taxon>
        <taxon>Rhizopus</taxon>
    </lineage>
</organism>
<reference evidence="2 3" key="1">
    <citation type="journal article" date="2009" name="PLoS Genet.">
        <title>Genomic analysis of the basal lineage fungus Rhizopus oryzae reveals a whole-genome duplication.</title>
        <authorList>
            <person name="Ma L.-J."/>
            <person name="Ibrahim A.S."/>
            <person name="Skory C."/>
            <person name="Grabherr M.G."/>
            <person name="Burger G."/>
            <person name="Butler M."/>
            <person name="Elias M."/>
            <person name="Idnurm A."/>
            <person name="Lang B.F."/>
            <person name="Sone T."/>
            <person name="Abe A."/>
            <person name="Calvo S.E."/>
            <person name="Corrochano L.M."/>
            <person name="Engels R."/>
            <person name="Fu J."/>
            <person name="Hansberg W."/>
            <person name="Kim J.-M."/>
            <person name="Kodira C.D."/>
            <person name="Koehrsen M.J."/>
            <person name="Liu B."/>
            <person name="Miranda-Saavedra D."/>
            <person name="O'Leary S."/>
            <person name="Ortiz-Castellanos L."/>
            <person name="Poulter R."/>
            <person name="Rodriguez-Romero J."/>
            <person name="Ruiz-Herrera J."/>
            <person name="Shen Y.-Q."/>
            <person name="Zeng Q."/>
            <person name="Galagan J."/>
            <person name="Birren B.W."/>
            <person name="Cuomo C.A."/>
            <person name="Wickes B.L."/>
        </authorList>
    </citation>
    <scope>NUCLEOTIDE SEQUENCE [LARGE SCALE GENOMIC DNA]</scope>
    <source>
        <strain evidence="3">RA 99-880 / ATCC MYA-4621 / FGSC 9543 / NRRL 43880</strain>
    </source>
</reference>
<dbReference type="RefSeq" id="XP_067514343.1">
    <property type="nucleotide sequence ID" value="XM_067658242.1"/>
</dbReference>
<dbReference type="OrthoDB" id="2288317at2759"/>
<dbReference type="AlphaFoldDB" id="I1BRW7"/>
<proteinExistence type="predicted"/>
<gene>
    <name evidence="2" type="ORF">RO3G_03652</name>
</gene>
<name>I1BRW7_RHIO9</name>
<keyword evidence="1" id="KW-0472">Membrane</keyword>
<dbReference type="Proteomes" id="UP000009138">
    <property type="component" value="Unassembled WGS sequence"/>
</dbReference>
<keyword evidence="1" id="KW-0812">Transmembrane</keyword>
<accession>I1BRW7</accession>
<keyword evidence="3" id="KW-1185">Reference proteome</keyword>